<dbReference type="SUPFAM" id="SSF55120">
    <property type="entry name" value="Pseudouridine synthase"/>
    <property type="match status" value="1"/>
</dbReference>
<gene>
    <name evidence="7" type="primary">truB_25</name>
    <name evidence="7" type="ORF">SDC9_83561</name>
</gene>
<dbReference type="HAMAP" id="MF_01080">
    <property type="entry name" value="TruB_bact"/>
    <property type="match status" value="1"/>
</dbReference>
<dbReference type="GO" id="GO:1990481">
    <property type="term" value="P:mRNA pseudouridine synthesis"/>
    <property type="evidence" value="ECO:0007669"/>
    <property type="project" value="TreeGrafter"/>
</dbReference>
<dbReference type="GO" id="GO:0006400">
    <property type="term" value="P:tRNA modification"/>
    <property type="evidence" value="ECO:0007669"/>
    <property type="project" value="TreeGrafter"/>
</dbReference>
<dbReference type="EC" id="5.4.99.25" evidence="1"/>
<evidence type="ECO:0000259" key="4">
    <source>
        <dbReference type="Pfam" id="PF01509"/>
    </source>
</evidence>
<dbReference type="EMBL" id="VSSQ01007781">
    <property type="protein sequence ID" value="MPM36957.1"/>
    <property type="molecule type" value="Genomic_DNA"/>
</dbReference>
<comment type="caution">
    <text evidence="7">The sequence shown here is derived from an EMBL/GenBank/DDBJ whole genome shotgun (WGS) entry which is preliminary data.</text>
</comment>
<reference evidence="7" key="1">
    <citation type="submission" date="2019-08" db="EMBL/GenBank/DDBJ databases">
        <authorList>
            <person name="Kucharzyk K."/>
            <person name="Murdoch R.W."/>
            <person name="Higgins S."/>
            <person name="Loffler F."/>
        </authorList>
    </citation>
    <scope>NUCLEOTIDE SEQUENCE</scope>
</reference>
<dbReference type="Pfam" id="PF01509">
    <property type="entry name" value="TruB_N"/>
    <property type="match status" value="1"/>
</dbReference>
<evidence type="ECO:0000256" key="2">
    <source>
        <dbReference type="ARBA" id="ARBA00022694"/>
    </source>
</evidence>
<protein>
    <recommendedName>
        <fullName evidence="1">tRNA pseudouridine(55) synthase</fullName>
        <ecNumber evidence="1">5.4.99.25</ecNumber>
    </recommendedName>
</protein>
<dbReference type="GO" id="GO:0160148">
    <property type="term" value="F:tRNA pseudouridine(55) synthase activity"/>
    <property type="evidence" value="ECO:0007669"/>
    <property type="project" value="UniProtKB-EC"/>
</dbReference>
<dbReference type="CDD" id="cd02573">
    <property type="entry name" value="PseudoU_synth_EcTruB"/>
    <property type="match status" value="1"/>
</dbReference>
<keyword evidence="3 7" id="KW-0413">Isomerase</keyword>
<feature type="domain" description="tRNA pseudouridylate synthase B C-terminal" evidence="6">
    <location>
        <begin position="179"/>
        <end position="220"/>
    </location>
</feature>
<organism evidence="7">
    <name type="scientific">bioreactor metagenome</name>
    <dbReference type="NCBI Taxonomy" id="1076179"/>
    <lineage>
        <taxon>unclassified sequences</taxon>
        <taxon>metagenomes</taxon>
        <taxon>ecological metagenomes</taxon>
    </lineage>
</organism>
<evidence type="ECO:0000256" key="3">
    <source>
        <dbReference type="ARBA" id="ARBA00023235"/>
    </source>
</evidence>
<dbReference type="PANTHER" id="PTHR13767">
    <property type="entry name" value="TRNA-PSEUDOURIDINE SYNTHASE"/>
    <property type="match status" value="1"/>
</dbReference>
<keyword evidence="2" id="KW-0819">tRNA processing</keyword>
<dbReference type="InterPro" id="IPR015240">
    <property type="entry name" value="tRNA_sdUridine_synth_fam1_C"/>
</dbReference>
<dbReference type="AlphaFoldDB" id="A0A644Z8H7"/>
<dbReference type="NCBIfam" id="TIGR00431">
    <property type="entry name" value="TruB"/>
    <property type="match status" value="1"/>
</dbReference>
<dbReference type="InterPro" id="IPR032819">
    <property type="entry name" value="TruB_C"/>
</dbReference>
<dbReference type="Pfam" id="PF09157">
    <property type="entry name" value="TruB-C_2"/>
    <property type="match status" value="1"/>
</dbReference>
<evidence type="ECO:0000313" key="7">
    <source>
        <dbReference type="EMBL" id="MPM36957.1"/>
    </source>
</evidence>
<dbReference type="Pfam" id="PF16198">
    <property type="entry name" value="TruB_C_2"/>
    <property type="match status" value="1"/>
</dbReference>
<accession>A0A644Z8H7</accession>
<evidence type="ECO:0000259" key="5">
    <source>
        <dbReference type="Pfam" id="PF09157"/>
    </source>
</evidence>
<feature type="domain" description="tRNA pseudouridine synthase II TruB subfamily 1 C-terminal" evidence="5">
    <location>
        <begin position="236"/>
        <end position="289"/>
    </location>
</feature>
<dbReference type="GO" id="GO:0003723">
    <property type="term" value="F:RNA binding"/>
    <property type="evidence" value="ECO:0007669"/>
    <property type="project" value="InterPro"/>
</dbReference>
<proteinExistence type="inferred from homology"/>
<dbReference type="InterPro" id="IPR014780">
    <property type="entry name" value="tRNA_psdUridine_synth_TruB"/>
</dbReference>
<sequence length="296" mass="32549">MKWAIAMVDGILNVLKPSGMTSHDVIGYLRRVLQTKKIGHSGTLDPDAAGVLPVFIGAATRLLEYSGEETKSYRVELRFGVKTDTADDSGNVIETSVVFRPEQEKLVAVLKKFTGPMMQIPPMYSAVRHEGKKLYQLARAGITIERESRPITIYKLDLVYQADDYLVLDIECSKGTFIRTLCEDIAESLGMCGTVSFLLRTRSGKFVLNDAKTLEEISKAPFDHILPIEGAVEHFPELMLTDKQALRISQGVVTSISGVAEGKYRLKTASGLFIGIGSANNGMVKADKVINPFTQM</sequence>
<name>A0A644Z8H7_9ZZZZ</name>
<feature type="domain" description="Pseudouridine synthase II N-terminal" evidence="4">
    <location>
        <begin position="30"/>
        <end position="178"/>
    </location>
</feature>
<dbReference type="InterPro" id="IPR020103">
    <property type="entry name" value="PsdUridine_synth_cat_dom_sf"/>
</dbReference>
<dbReference type="InterPro" id="IPR002501">
    <property type="entry name" value="PsdUridine_synth_N"/>
</dbReference>
<evidence type="ECO:0000259" key="6">
    <source>
        <dbReference type="Pfam" id="PF16198"/>
    </source>
</evidence>
<dbReference type="Gene3D" id="3.30.2350.10">
    <property type="entry name" value="Pseudouridine synthase"/>
    <property type="match status" value="1"/>
</dbReference>
<dbReference type="PANTHER" id="PTHR13767:SF2">
    <property type="entry name" value="PSEUDOURIDYLATE SYNTHASE TRUB1"/>
    <property type="match status" value="1"/>
</dbReference>
<evidence type="ECO:0000256" key="1">
    <source>
        <dbReference type="ARBA" id="ARBA00012787"/>
    </source>
</evidence>